<name>A0A1J0ABV0_9CYAN</name>
<dbReference type="InterPro" id="IPR001670">
    <property type="entry name" value="ADH_Fe/GldA"/>
</dbReference>
<reference evidence="7 8" key="1">
    <citation type="submission" date="2016-10" db="EMBL/GenBank/DDBJ databases">
        <title>Description of Gloeomargarita lithophora gen. nov., sp. nov., a thylakoid-bearing basal-branching cyanobacterium with intracellular carbonates, and proposal for Gloeomargaritales ord. nov.</title>
        <authorList>
            <person name="Moreira D."/>
            <person name="Tavera R."/>
            <person name="Benzerara K."/>
            <person name="Skouri-Panet F."/>
            <person name="Couradeau E."/>
            <person name="Gerard E."/>
            <person name="Loussert C."/>
            <person name="Novelo E."/>
            <person name="Zivanovic Y."/>
            <person name="Lopez-Garcia P."/>
        </authorList>
    </citation>
    <scope>NUCLEOTIDE SEQUENCE [LARGE SCALE GENOMIC DNA]</scope>
    <source>
        <strain evidence="7 8">D10</strain>
    </source>
</reference>
<comment type="similarity">
    <text evidence="1">Belongs to the iron-containing alcohol dehydrogenase family.</text>
</comment>
<evidence type="ECO:0000256" key="1">
    <source>
        <dbReference type="ARBA" id="ARBA00007358"/>
    </source>
</evidence>
<keyword evidence="8" id="KW-1185">Reference proteome</keyword>
<keyword evidence="2 4" id="KW-0479">Metal-binding</keyword>
<dbReference type="GO" id="GO:0008888">
    <property type="term" value="F:glycerol dehydrogenase (NAD+) activity"/>
    <property type="evidence" value="ECO:0007669"/>
    <property type="project" value="UniProtKB-EC"/>
</dbReference>
<dbReference type="EMBL" id="CP017675">
    <property type="protein sequence ID" value="APB33377.1"/>
    <property type="molecule type" value="Genomic_DNA"/>
</dbReference>
<evidence type="ECO:0000259" key="6">
    <source>
        <dbReference type="Pfam" id="PF00465"/>
    </source>
</evidence>
<dbReference type="Pfam" id="PF00465">
    <property type="entry name" value="Fe-ADH"/>
    <property type="match status" value="1"/>
</dbReference>
<evidence type="ECO:0000313" key="8">
    <source>
        <dbReference type="Proteomes" id="UP000180235"/>
    </source>
</evidence>
<accession>A0A1J0ABV0</accession>
<feature type="binding site" evidence="4">
    <location>
        <position position="245"/>
    </location>
    <ligand>
        <name>glycerol</name>
        <dbReference type="ChEBI" id="CHEBI:17754"/>
    </ligand>
</feature>
<sequence length="363" mass="38107">MTELVIAPRAVLRGRNLIPQCRERLAALTEHCLLVGGATSGNLVLSRLRSAGIAPVSVVTLRECTEAQRQELAQVIASQGIAGVIAGGGGKALDAGKLAAHDANLPVVTIPTTGATCAAWTALSNLYSPAGAFQSDVPLRTCPELLLLDYDLIQTAPPRTLVAGIGDALAKWYEAAVSSGESGDTPVVMAVQQARVLRDILLQKAVPALKEPGGQTWQEVVDATVLMAGLMGGVGGASCRTVAAHAVHNGLTHWPQTHRWYHGEKVAFGILVQLRLEEAQGYPLAGVARAQLLNLYRQIDLPCTLSDLGLGALVPEELLALAQVICQPGSDIHRLPFGVTPVQVVQALQTTTQPWAKTQVPAG</sequence>
<feature type="binding site" evidence="4">
    <location>
        <position position="262"/>
    </location>
    <ligand>
        <name>glycerol</name>
        <dbReference type="ChEBI" id="CHEBI:17754"/>
    </ligand>
</feature>
<evidence type="ECO:0000256" key="5">
    <source>
        <dbReference type="PIRSR" id="PIRSR000112-3"/>
    </source>
</evidence>
<dbReference type="SUPFAM" id="SSF56796">
    <property type="entry name" value="Dehydroquinate synthase-like"/>
    <property type="match status" value="1"/>
</dbReference>
<feature type="binding site" evidence="5">
    <location>
        <begin position="90"/>
        <end position="94"/>
    </location>
    <ligand>
        <name>NAD(+)</name>
        <dbReference type="ChEBI" id="CHEBI:57540"/>
    </ligand>
</feature>
<dbReference type="RefSeq" id="WP_071453968.1">
    <property type="nucleotide sequence ID" value="NZ_CP017675.1"/>
</dbReference>
<dbReference type="CDD" id="cd08550">
    <property type="entry name" value="GlyDH-like"/>
    <property type="match status" value="1"/>
</dbReference>
<protein>
    <submittedName>
        <fullName evidence="7">Iron-containing alcohol dehydrogenase</fullName>
        <ecNumber evidence="7">1.1.1.6</ecNumber>
    </submittedName>
</protein>
<feature type="binding site" evidence="5">
    <location>
        <position position="123"/>
    </location>
    <ligand>
        <name>NAD(+)</name>
        <dbReference type="ChEBI" id="CHEBI:57540"/>
    </ligand>
</feature>
<feature type="binding site" evidence="4">
    <location>
        <position position="167"/>
    </location>
    <ligand>
        <name>glycerol</name>
        <dbReference type="ChEBI" id="CHEBI:17754"/>
    </ligand>
</feature>
<dbReference type="PANTHER" id="PTHR43616">
    <property type="entry name" value="GLYCEROL DEHYDROGENASE"/>
    <property type="match status" value="1"/>
</dbReference>
<feature type="binding site" evidence="5">
    <location>
        <position position="121"/>
    </location>
    <ligand>
        <name>NAD(+)</name>
        <dbReference type="ChEBI" id="CHEBI:57540"/>
    </ligand>
</feature>
<gene>
    <name evidence="7" type="primary">gldA</name>
    <name evidence="7" type="ORF">GlitD10_1057</name>
</gene>
<dbReference type="STRING" id="1188229.GlitD10_1057"/>
<comment type="cofactor">
    <cofactor evidence="4">
        <name>Zn(2+)</name>
        <dbReference type="ChEBI" id="CHEBI:29105"/>
    </cofactor>
    <text evidence="4">Binds 1 zinc ion per subunit.</text>
</comment>
<dbReference type="InterPro" id="IPR018211">
    <property type="entry name" value="ADH_Fe_CS"/>
</dbReference>
<dbReference type="KEGG" id="glt:GlitD10_1057"/>
<dbReference type="InterPro" id="IPR016205">
    <property type="entry name" value="Glycerol_DH"/>
</dbReference>
<evidence type="ECO:0000256" key="2">
    <source>
        <dbReference type="ARBA" id="ARBA00022723"/>
    </source>
</evidence>
<feature type="binding site" evidence="5">
    <location>
        <position position="127"/>
    </location>
    <ligand>
        <name>NAD(+)</name>
        <dbReference type="ChEBI" id="CHEBI:57540"/>
    </ligand>
</feature>
<evidence type="ECO:0000256" key="4">
    <source>
        <dbReference type="PIRSR" id="PIRSR000112-1"/>
    </source>
</evidence>
<dbReference type="Gene3D" id="1.20.1090.10">
    <property type="entry name" value="Dehydroquinate synthase-like - alpha domain"/>
    <property type="match status" value="1"/>
</dbReference>
<evidence type="ECO:0000256" key="3">
    <source>
        <dbReference type="ARBA" id="ARBA00023002"/>
    </source>
</evidence>
<dbReference type="AlphaFoldDB" id="A0A1J0ABV0"/>
<dbReference type="PANTHER" id="PTHR43616:SF3">
    <property type="entry name" value="HYDROXYCARBOXYLATE DEHYDROGENASE A"/>
    <property type="match status" value="1"/>
</dbReference>
<proteinExistence type="inferred from homology"/>
<keyword evidence="5" id="KW-0520">NAD</keyword>
<feature type="domain" description="Alcohol dehydrogenase iron-type/glycerol dehydrogenase GldA" evidence="6">
    <location>
        <begin position="8"/>
        <end position="149"/>
    </location>
</feature>
<dbReference type="PROSITE" id="PS00913">
    <property type="entry name" value="ADH_IRON_1"/>
    <property type="match status" value="1"/>
</dbReference>
<dbReference type="Gene3D" id="3.40.50.1970">
    <property type="match status" value="1"/>
</dbReference>
<dbReference type="PIRSF" id="PIRSF000112">
    <property type="entry name" value="Glycerol_dehydrogenase"/>
    <property type="match status" value="1"/>
</dbReference>
<dbReference type="Proteomes" id="UP000180235">
    <property type="component" value="Chromosome"/>
</dbReference>
<keyword evidence="4" id="KW-0862">Zinc</keyword>
<dbReference type="EC" id="1.1.1.6" evidence="7"/>
<evidence type="ECO:0000313" key="7">
    <source>
        <dbReference type="EMBL" id="APB33377.1"/>
    </source>
</evidence>
<dbReference type="OrthoDB" id="5198708at2"/>
<organism evidence="7 8">
    <name type="scientific">Gloeomargarita lithophora Alchichica-D10</name>
    <dbReference type="NCBI Taxonomy" id="1188229"/>
    <lineage>
        <taxon>Bacteria</taxon>
        <taxon>Bacillati</taxon>
        <taxon>Cyanobacteriota</taxon>
        <taxon>Cyanophyceae</taxon>
        <taxon>Gloeomargaritales</taxon>
        <taxon>Gloeomargaritaceae</taxon>
        <taxon>Gloeomargarita</taxon>
    </lineage>
</organism>
<dbReference type="GO" id="GO:0046872">
    <property type="term" value="F:metal ion binding"/>
    <property type="evidence" value="ECO:0007669"/>
    <property type="project" value="UniProtKB-KW"/>
</dbReference>
<keyword evidence="3 7" id="KW-0560">Oxidoreductase</keyword>